<dbReference type="Pfam" id="PF13400">
    <property type="entry name" value="Tad"/>
    <property type="match status" value="1"/>
</dbReference>
<organism evidence="3 4">
    <name type="scientific">Gordonia hirsuta DSM 44140 = NBRC 16056</name>
    <dbReference type="NCBI Taxonomy" id="1121927"/>
    <lineage>
        <taxon>Bacteria</taxon>
        <taxon>Bacillati</taxon>
        <taxon>Actinomycetota</taxon>
        <taxon>Actinomycetes</taxon>
        <taxon>Mycobacteriales</taxon>
        <taxon>Gordoniaceae</taxon>
        <taxon>Gordonia</taxon>
    </lineage>
</organism>
<evidence type="ECO:0000313" key="4">
    <source>
        <dbReference type="Proteomes" id="UP000053405"/>
    </source>
</evidence>
<feature type="domain" description="Putative Flp pilus-assembly TadG-like N-terminal" evidence="2">
    <location>
        <begin position="9"/>
        <end position="56"/>
    </location>
</feature>
<comment type="caution">
    <text evidence="3">The sequence shown here is derived from an EMBL/GenBank/DDBJ whole genome shotgun (WGS) entry which is preliminary data.</text>
</comment>
<protein>
    <recommendedName>
        <fullName evidence="2">Putative Flp pilus-assembly TadG-like N-terminal domain-containing protein</fullName>
    </recommendedName>
</protein>
<dbReference type="InterPro" id="IPR021202">
    <property type="entry name" value="Rv3654c-like"/>
</dbReference>
<dbReference type="EMBL" id="BANT01000032">
    <property type="protein sequence ID" value="GAC58194.1"/>
    <property type="molecule type" value="Genomic_DNA"/>
</dbReference>
<dbReference type="NCBIfam" id="TIGR03816">
    <property type="entry name" value="tadE_like_DECH"/>
    <property type="match status" value="1"/>
</dbReference>
<sequence length="119" mass="12152">MRWWHDDAGFATVAAALAIAGLVTVLLAVTYLGSAVLARHRAQNAADLGALAAASALVYGHEAPCDRARSVVVQQEGAVQLTGCDLDGTDVLVGTQVSVRLGRWGVGQANGMARAGPAD</sequence>
<keyword evidence="4" id="KW-1185">Reference proteome</keyword>
<dbReference type="eggNOG" id="ENOG5033B4F">
    <property type="taxonomic scope" value="Bacteria"/>
</dbReference>
<dbReference type="STRING" id="1121927.GOHSU_32_00110"/>
<proteinExistence type="predicted"/>
<feature type="transmembrane region" description="Helical" evidence="1">
    <location>
        <begin position="12"/>
        <end position="33"/>
    </location>
</feature>
<evidence type="ECO:0000313" key="3">
    <source>
        <dbReference type="EMBL" id="GAC58194.1"/>
    </source>
</evidence>
<evidence type="ECO:0000259" key="2">
    <source>
        <dbReference type="Pfam" id="PF13400"/>
    </source>
</evidence>
<accession>L7LB95</accession>
<dbReference type="Proteomes" id="UP000053405">
    <property type="component" value="Unassembled WGS sequence"/>
</dbReference>
<keyword evidence="1" id="KW-0812">Transmembrane</keyword>
<name>L7LB95_9ACTN</name>
<dbReference type="InterPro" id="IPR028087">
    <property type="entry name" value="Tad_N"/>
</dbReference>
<keyword evidence="1" id="KW-0472">Membrane</keyword>
<dbReference type="AlphaFoldDB" id="L7LB95"/>
<reference evidence="3 4" key="1">
    <citation type="submission" date="2012-12" db="EMBL/GenBank/DDBJ databases">
        <title>Whole genome shotgun sequence of Gordonia hirsuta NBRC 16056.</title>
        <authorList>
            <person name="Isaki-Nakamura S."/>
            <person name="Hosoyama A."/>
            <person name="Tsuchikane K."/>
            <person name="Katsumata H."/>
            <person name="Baba S."/>
            <person name="Yamazaki S."/>
            <person name="Fujita N."/>
        </authorList>
    </citation>
    <scope>NUCLEOTIDE SEQUENCE [LARGE SCALE GENOMIC DNA]</scope>
    <source>
        <strain evidence="3 4">NBRC 16056</strain>
    </source>
</reference>
<evidence type="ECO:0000256" key="1">
    <source>
        <dbReference type="SAM" id="Phobius"/>
    </source>
</evidence>
<gene>
    <name evidence="3" type="ORF">GOHSU_32_00110</name>
</gene>
<keyword evidence="1" id="KW-1133">Transmembrane helix</keyword>